<dbReference type="GO" id="GO:0008270">
    <property type="term" value="F:zinc ion binding"/>
    <property type="evidence" value="ECO:0007669"/>
    <property type="project" value="UniProtKB-KW"/>
</dbReference>
<dbReference type="GO" id="GO:0061630">
    <property type="term" value="F:ubiquitin protein ligase activity"/>
    <property type="evidence" value="ECO:0007669"/>
    <property type="project" value="TreeGrafter"/>
</dbReference>
<evidence type="ECO:0000259" key="6">
    <source>
        <dbReference type="PROSITE" id="PS50089"/>
    </source>
</evidence>
<dbReference type="OrthoDB" id="8062037at2759"/>
<gene>
    <name evidence="7" type="ORF">CXB51_020937</name>
</gene>
<dbReference type="Proteomes" id="UP000701853">
    <property type="component" value="Chromosome 8"/>
</dbReference>
<evidence type="ECO:0000313" key="7">
    <source>
        <dbReference type="EMBL" id="KAG8487387.1"/>
    </source>
</evidence>
<feature type="transmembrane region" description="Helical" evidence="5">
    <location>
        <begin position="64"/>
        <end position="83"/>
    </location>
</feature>
<dbReference type="Pfam" id="PF13639">
    <property type="entry name" value="zf-RING_2"/>
    <property type="match status" value="1"/>
</dbReference>
<keyword evidence="2 4" id="KW-0863">Zinc-finger</keyword>
<feature type="transmembrane region" description="Helical" evidence="5">
    <location>
        <begin position="32"/>
        <end position="52"/>
    </location>
</feature>
<reference evidence="7 8" key="1">
    <citation type="journal article" date="2021" name="bioRxiv">
        <title>The Gossypium anomalum genome as a resource for cotton improvement and evolutionary analysis of hybrid incompatibility.</title>
        <authorList>
            <person name="Grover C.E."/>
            <person name="Yuan D."/>
            <person name="Arick M.A."/>
            <person name="Miller E.R."/>
            <person name="Hu G."/>
            <person name="Peterson D.G."/>
            <person name="Wendel J.F."/>
            <person name="Udall J.A."/>
        </authorList>
    </citation>
    <scope>NUCLEOTIDE SEQUENCE [LARGE SCALE GENOMIC DNA]</scope>
    <source>
        <strain evidence="7">JFW-Udall</strain>
        <tissue evidence="7">Leaf</tissue>
    </source>
</reference>
<dbReference type="AlphaFoldDB" id="A0A8J6CU00"/>
<keyword evidence="8" id="KW-1185">Reference proteome</keyword>
<dbReference type="SMART" id="SM00184">
    <property type="entry name" value="RING"/>
    <property type="match status" value="1"/>
</dbReference>
<comment type="caution">
    <text evidence="7">The sequence shown here is derived from an EMBL/GenBank/DDBJ whole genome shotgun (WGS) entry which is preliminary data.</text>
</comment>
<keyword evidence="5" id="KW-0472">Membrane</keyword>
<organism evidence="7 8">
    <name type="scientific">Gossypium anomalum</name>
    <dbReference type="NCBI Taxonomy" id="47600"/>
    <lineage>
        <taxon>Eukaryota</taxon>
        <taxon>Viridiplantae</taxon>
        <taxon>Streptophyta</taxon>
        <taxon>Embryophyta</taxon>
        <taxon>Tracheophyta</taxon>
        <taxon>Spermatophyta</taxon>
        <taxon>Magnoliopsida</taxon>
        <taxon>eudicotyledons</taxon>
        <taxon>Gunneridae</taxon>
        <taxon>Pentapetalae</taxon>
        <taxon>rosids</taxon>
        <taxon>malvids</taxon>
        <taxon>Malvales</taxon>
        <taxon>Malvaceae</taxon>
        <taxon>Malvoideae</taxon>
        <taxon>Gossypium</taxon>
    </lineage>
</organism>
<keyword evidence="5" id="KW-0812">Transmembrane</keyword>
<accession>A0A8J6CU00</accession>
<dbReference type="InterPro" id="IPR013083">
    <property type="entry name" value="Znf_RING/FYVE/PHD"/>
</dbReference>
<dbReference type="EMBL" id="JAHUZN010000008">
    <property type="protein sequence ID" value="KAG8487387.1"/>
    <property type="molecule type" value="Genomic_DNA"/>
</dbReference>
<name>A0A8J6CU00_9ROSI</name>
<keyword evidence="1" id="KW-0479">Metal-binding</keyword>
<sequence>MFPIFGSPPSLSLSLYIYYGSLIFSSKSNPPFSFLANQYSIFLFILFFSMCFFVDDPGLILSHFLYRTAVFLAVLRWVLSWLLNLRFKDINSFFFTPNFSSNSQQISPDMIRDNLVLTTYGDAKQRMPWVSDTCAVCLCELKEGDDVRELRNCCHVFHQDCIDRWVGYDHDHDDGDDNHKTCPVCRAPLLTCSQSFGCPNNEPSWAVDRLLYLFGDDLLP</sequence>
<feature type="domain" description="RING-type" evidence="6">
    <location>
        <begin position="134"/>
        <end position="186"/>
    </location>
</feature>
<dbReference type="Gene3D" id="3.30.40.10">
    <property type="entry name" value="Zinc/RING finger domain, C3HC4 (zinc finger)"/>
    <property type="match status" value="1"/>
</dbReference>
<dbReference type="PANTHER" id="PTHR45969">
    <property type="entry name" value="RING ZINC FINGER PROTEIN-RELATED"/>
    <property type="match status" value="1"/>
</dbReference>
<dbReference type="InterPro" id="IPR001841">
    <property type="entry name" value="Znf_RING"/>
</dbReference>
<dbReference type="GO" id="GO:0016567">
    <property type="term" value="P:protein ubiquitination"/>
    <property type="evidence" value="ECO:0007669"/>
    <property type="project" value="TreeGrafter"/>
</dbReference>
<dbReference type="PROSITE" id="PS50089">
    <property type="entry name" value="ZF_RING_2"/>
    <property type="match status" value="1"/>
</dbReference>
<keyword evidence="5" id="KW-1133">Transmembrane helix</keyword>
<evidence type="ECO:0000256" key="2">
    <source>
        <dbReference type="ARBA" id="ARBA00022771"/>
    </source>
</evidence>
<keyword evidence="3" id="KW-0862">Zinc</keyword>
<evidence type="ECO:0000256" key="4">
    <source>
        <dbReference type="PROSITE-ProRule" id="PRU00175"/>
    </source>
</evidence>
<protein>
    <recommendedName>
        <fullName evidence="6">RING-type domain-containing protein</fullName>
    </recommendedName>
</protein>
<proteinExistence type="predicted"/>
<dbReference type="SUPFAM" id="SSF57850">
    <property type="entry name" value="RING/U-box"/>
    <property type="match status" value="1"/>
</dbReference>
<dbReference type="PANTHER" id="PTHR45969:SF11">
    <property type="entry name" value="RING_U-BOX SUPERFAMILY PROTEIN"/>
    <property type="match status" value="1"/>
</dbReference>
<evidence type="ECO:0000256" key="1">
    <source>
        <dbReference type="ARBA" id="ARBA00022723"/>
    </source>
</evidence>
<evidence type="ECO:0000256" key="3">
    <source>
        <dbReference type="ARBA" id="ARBA00022833"/>
    </source>
</evidence>
<evidence type="ECO:0000313" key="8">
    <source>
        <dbReference type="Proteomes" id="UP000701853"/>
    </source>
</evidence>
<evidence type="ECO:0000256" key="5">
    <source>
        <dbReference type="SAM" id="Phobius"/>
    </source>
</evidence>